<sequence length="1116" mass="121993">MLPTQPPTTNAAAPAPAPKRKNADDANFLGNASKRPRNDPENIPGQNFANRVEKKGNFIITRKPSVPQSSQDTSREPQRPLSRATHSGTEGTSSATSTGPSTSKPRSKPPSVASTTDPAFARARKKGKGRDVPAGTTGDNEVEEDVRQMNSEADNLRDRSRASIANMTPAAMTVELEFPPPKSSAPNGGKSRVQQLKGQFEPGGPSQTDREGTIPIAEQETPQIVRNRLFRGESRPPSESSSGQSRTTGSSGPPSSSGPGSSRRRSSFSMRGKRVSSTFESTGIITMPHTSVSDNSLYKHIDPELPESQRIRQLLIWVASRAKEALSSRGGKRKANDAPPPDANLPPLPPGGAELLKEIEDDIIQQLAEKKIDTSAYSGPSGVNGSWKLKENEQNVKNRAREKLFTEQIEERKKEDLAWAEVAQFYNAHQTNVLSAINQKNRAAKGKGKQRAASQEPEDLEPWENELPEKFRGPKGCDAAKQLIELGVEGVGKGDPRLEQLQFKACSAQITSRQLTHIARLDLDRRFALLNLSLAQRTLPPSSEAPLSGQQALSNFVPATALPLTRHTGPDAQDLLRALTRTDAARPRAQVGDAARRAAKDVQRARESQVHQSAEGGVLVQERKLTDVPPPTPRKPPGTPKRVDTYFGRFRTVCYAIVVALVGHVLLIISALPEVITKPHNALACFIIAAVVMGAGTGGFKSNISPLIAEQYTGKMHVRALKSGERVLVDPALTTARIYMYFYLFINVGALIGQIGMTYSEKYVGFWLAYLLPTIVFVTAPLVLYLGRNVYVRSPPQGSVLATAVRVYRTAARGRGAWSWNPLTTWRRHKAEDFWEYAKPSRFLKGSVGGEGDGKPGWMTWDDKWVEEVRRGVKACAVFVWYPIYWLAYNQLGNNLTSQAATMATHGLPNDVLGNLDPFALIIFIPICDLFIYPALQRYNIRFTPIKKITAGFYTCAAAMVWAAVLQHYLYKTNPCGYQASTCVDEDGEPATSPLNVWIQTGSYVLIALSEIFASITGLEYAFTKAPRNMRSLVMGIFLFTSAISSALGEAFVSLSADPLLVWNYGSMSVFAFVAGIGFWLSFRHLDAEEEALNALNDAESIRDASELANSKGEKA</sequence>
<dbReference type="Pfam" id="PF00854">
    <property type="entry name" value="PTR2"/>
    <property type="match status" value="1"/>
</dbReference>
<keyword evidence="3 6" id="KW-0812">Transmembrane</keyword>
<evidence type="ECO:0000256" key="4">
    <source>
        <dbReference type="ARBA" id="ARBA00022989"/>
    </source>
</evidence>
<evidence type="ECO:0000256" key="7">
    <source>
        <dbReference type="SAM" id="MobiDB-lite"/>
    </source>
</evidence>
<gene>
    <name evidence="9" type="ORF">A7U60_g319</name>
</gene>
<evidence type="ECO:0000256" key="8">
    <source>
        <dbReference type="SAM" id="Phobius"/>
    </source>
</evidence>
<dbReference type="GO" id="GO:0022857">
    <property type="term" value="F:transmembrane transporter activity"/>
    <property type="evidence" value="ECO:0007669"/>
    <property type="project" value="InterPro"/>
</dbReference>
<evidence type="ECO:0000256" key="5">
    <source>
        <dbReference type="ARBA" id="ARBA00023136"/>
    </source>
</evidence>
<dbReference type="GO" id="GO:0007059">
    <property type="term" value="P:chromosome segregation"/>
    <property type="evidence" value="ECO:0007669"/>
    <property type="project" value="InterPro"/>
</dbReference>
<dbReference type="SUPFAM" id="SSF103473">
    <property type="entry name" value="MFS general substrate transporter"/>
    <property type="match status" value="1"/>
</dbReference>
<dbReference type="GO" id="GO:0006857">
    <property type="term" value="P:oligopeptide transport"/>
    <property type="evidence" value="ECO:0007669"/>
    <property type="project" value="InterPro"/>
</dbReference>
<reference evidence="9" key="1">
    <citation type="submission" date="2016-06" db="EMBL/GenBank/DDBJ databases">
        <title>Draft Genome sequence of the fungus Inonotus baumii.</title>
        <authorList>
            <person name="Zhu H."/>
            <person name="Lin W."/>
        </authorList>
    </citation>
    <scope>NUCLEOTIDE SEQUENCE</scope>
    <source>
        <strain evidence="9">821</strain>
    </source>
</reference>
<feature type="transmembrane region" description="Helical" evidence="8">
    <location>
        <begin position="1061"/>
        <end position="1083"/>
    </location>
</feature>
<feature type="compositionally biased region" description="Low complexity" evidence="7">
    <location>
        <begin position="85"/>
        <end position="104"/>
    </location>
</feature>
<keyword evidence="6" id="KW-0813">Transport</keyword>
<evidence type="ECO:0000256" key="1">
    <source>
        <dbReference type="ARBA" id="ARBA00004141"/>
    </source>
</evidence>
<name>A0A9Q5NA92_SANBA</name>
<feature type="compositionally biased region" description="Low complexity" evidence="7">
    <location>
        <begin position="237"/>
        <end position="261"/>
    </location>
</feature>
<dbReference type="GO" id="GO:0016020">
    <property type="term" value="C:membrane"/>
    <property type="evidence" value="ECO:0007669"/>
    <property type="project" value="UniProtKB-SubCell"/>
</dbReference>
<feature type="region of interest" description="Disordered" evidence="7">
    <location>
        <begin position="326"/>
        <end position="353"/>
    </location>
</feature>
<feature type="transmembrane region" description="Helical" evidence="8">
    <location>
        <begin position="650"/>
        <end position="669"/>
    </location>
</feature>
<dbReference type="AlphaFoldDB" id="A0A9Q5NA92"/>
<evidence type="ECO:0000256" key="2">
    <source>
        <dbReference type="ARBA" id="ARBA00005982"/>
    </source>
</evidence>
<dbReference type="OrthoDB" id="8904098at2759"/>
<feature type="compositionally biased region" description="Pro residues" evidence="7">
    <location>
        <begin position="628"/>
        <end position="639"/>
    </location>
</feature>
<organism evidence="9 10">
    <name type="scientific">Sanghuangporus baumii</name>
    <name type="common">Phellinus baumii</name>
    <dbReference type="NCBI Taxonomy" id="108892"/>
    <lineage>
        <taxon>Eukaryota</taxon>
        <taxon>Fungi</taxon>
        <taxon>Dikarya</taxon>
        <taxon>Basidiomycota</taxon>
        <taxon>Agaricomycotina</taxon>
        <taxon>Agaricomycetes</taxon>
        <taxon>Hymenochaetales</taxon>
        <taxon>Hymenochaetaceae</taxon>
        <taxon>Sanghuangporus</taxon>
    </lineage>
</organism>
<comment type="subcellular location">
    <subcellularLocation>
        <location evidence="1 6">Membrane</location>
        <topology evidence="1 6">Multi-pass membrane protein</topology>
    </subcellularLocation>
</comment>
<feature type="transmembrane region" description="Helical" evidence="8">
    <location>
        <begin position="1033"/>
        <end position="1055"/>
    </location>
</feature>
<comment type="similarity">
    <text evidence="2 6">Belongs to the major facilitator superfamily. Proton-dependent oligopeptide transporter (POT/PTR) (TC 2.A.17) family.</text>
</comment>
<dbReference type="InterPro" id="IPR018456">
    <property type="entry name" value="PTR2_symporter_CS"/>
</dbReference>
<dbReference type="InterPro" id="IPR000109">
    <property type="entry name" value="POT_fam"/>
</dbReference>
<accession>A0A9Q5NA92</accession>
<proteinExistence type="inferred from homology"/>
<feature type="region of interest" description="Disordered" evidence="7">
    <location>
        <begin position="604"/>
        <end position="641"/>
    </location>
</feature>
<feature type="transmembrane region" description="Helical" evidence="8">
    <location>
        <begin position="997"/>
        <end position="1021"/>
    </location>
</feature>
<feature type="compositionally biased region" description="Pro residues" evidence="7">
    <location>
        <begin position="338"/>
        <end position="350"/>
    </location>
</feature>
<feature type="compositionally biased region" description="Basic residues" evidence="7">
    <location>
        <begin position="262"/>
        <end position="274"/>
    </location>
</feature>
<dbReference type="EMBL" id="LNZH02000006">
    <property type="protein sequence ID" value="OCB92267.1"/>
    <property type="molecule type" value="Genomic_DNA"/>
</dbReference>
<dbReference type="GO" id="GO:0051301">
    <property type="term" value="P:cell division"/>
    <property type="evidence" value="ECO:0007669"/>
    <property type="project" value="InterPro"/>
</dbReference>
<feature type="transmembrane region" description="Helical" evidence="8">
    <location>
        <begin position="764"/>
        <end position="786"/>
    </location>
</feature>
<dbReference type="InterPro" id="IPR013218">
    <property type="entry name" value="Dsn1/Mis13"/>
</dbReference>
<dbReference type="Pfam" id="PF08202">
    <property type="entry name" value="MIS13"/>
    <property type="match status" value="1"/>
</dbReference>
<feature type="region of interest" description="Disordered" evidence="7">
    <location>
        <begin position="441"/>
        <end position="461"/>
    </location>
</feature>
<dbReference type="PANTHER" id="PTHR11654">
    <property type="entry name" value="OLIGOPEPTIDE TRANSPORTER-RELATED"/>
    <property type="match status" value="1"/>
</dbReference>
<evidence type="ECO:0000313" key="9">
    <source>
        <dbReference type="EMBL" id="OCB92267.1"/>
    </source>
</evidence>
<feature type="transmembrane region" description="Helical" evidence="8">
    <location>
        <begin position="681"/>
        <end position="700"/>
    </location>
</feature>
<dbReference type="GO" id="GO:0000444">
    <property type="term" value="C:MIS12/MIND type complex"/>
    <property type="evidence" value="ECO:0007669"/>
    <property type="project" value="InterPro"/>
</dbReference>
<dbReference type="Gene3D" id="1.20.1250.20">
    <property type="entry name" value="MFS general substrate transporter like domains"/>
    <property type="match status" value="1"/>
</dbReference>
<evidence type="ECO:0000256" key="6">
    <source>
        <dbReference type="RuleBase" id="RU003755"/>
    </source>
</evidence>
<feature type="transmembrane region" description="Helical" evidence="8">
    <location>
        <begin position="738"/>
        <end position="757"/>
    </location>
</feature>
<feature type="transmembrane region" description="Helical" evidence="8">
    <location>
        <begin position="918"/>
        <end position="936"/>
    </location>
</feature>
<evidence type="ECO:0000313" key="10">
    <source>
        <dbReference type="Proteomes" id="UP000757232"/>
    </source>
</evidence>
<feature type="region of interest" description="Disordered" evidence="7">
    <location>
        <begin position="1"/>
        <end position="281"/>
    </location>
</feature>
<keyword evidence="10" id="KW-1185">Reference proteome</keyword>
<comment type="caution">
    <text evidence="9">The sequence shown here is derived from an EMBL/GenBank/DDBJ whole genome shotgun (WGS) entry which is preliminary data.</text>
</comment>
<protein>
    <submittedName>
        <fullName evidence="9">PTR2-domain-containing protein</fullName>
    </submittedName>
</protein>
<dbReference type="Proteomes" id="UP000757232">
    <property type="component" value="Unassembled WGS sequence"/>
</dbReference>
<keyword evidence="4 8" id="KW-1133">Transmembrane helix</keyword>
<evidence type="ECO:0000256" key="3">
    <source>
        <dbReference type="ARBA" id="ARBA00022692"/>
    </source>
</evidence>
<dbReference type="PROSITE" id="PS01023">
    <property type="entry name" value="PTR2_2"/>
    <property type="match status" value="1"/>
</dbReference>
<dbReference type="InterPro" id="IPR036259">
    <property type="entry name" value="MFS_trans_sf"/>
</dbReference>
<feature type="transmembrane region" description="Helical" evidence="8">
    <location>
        <begin position="948"/>
        <end position="970"/>
    </location>
</feature>
<keyword evidence="5 8" id="KW-0472">Membrane</keyword>